<evidence type="ECO:0000313" key="5">
    <source>
        <dbReference type="EMBL" id="MBP1971138.1"/>
    </source>
</evidence>
<keyword evidence="2" id="KW-0812">Transmembrane</keyword>
<dbReference type="PANTHER" id="PTHR40038:SF1">
    <property type="entry name" value="MEMBRANE-ASSOCIATED PROTEIN TCAA"/>
    <property type="match status" value="1"/>
</dbReference>
<dbReference type="Proteomes" id="UP001519345">
    <property type="component" value="Unassembled WGS sequence"/>
</dbReference>
<keyword evidence="2" id="KW-0472">Membrane</keyword>
<dbReference type="EMBL" id="JAGGKX010000021">
    <property type="protein sequence ID" value="MBP1971138.1"/>
    <property type="molecule type" value="Genomic_DNA"/>
</dbReference>
<dbReference type="Pfam" id="PF22820">
    <property type="entry name" value="TcaA_3rd_4th"/>
    <property type="match status" value="1"/>
</dbReference>
<accession>A0ABS4IJV3</accession>
<organism evidence="5 6">
    <name type="scientific">Virgibacillus natechei</name>
    <dbReference type="NCBI Taxonomy" id="1216297"/>
    <lineage>
        <taxon>Bacteria</taxon>
        <taxon>Bacillati</taxon>
        <taxon>Bacillota</taxon>
        <taxon>Bacilli</taxon>
        <taxon>Bacillales</taxon>
        <taxon>Bacillaceae</taxon>
        <taxon>Virgibacillus</taxon>
    </lineage>
</organism>
<dbReference type="PANTHER" id="PTHR40038">
    <property type="entry name" value="MEMBRANE-ASSOCIATED PROTEIN TCAA"/>
    <property type="match status" value="1"/>
</dbReference>
<comment type="caution">
    <text evidence="5">The sequence shown here is derived from an EMBL/GenBank/DDBJ whole genome shotgun (WGS) entry which is preliminary data.</text>
</comment>
<evidence type="ECO:0000313" key="6">
    <source>
        <dbReference type="Proteomes" id="UP001519345"/>
    </source>
</evidence>
<sequence>MNYCTACGTKLTADQHFCTECGVKQSPAEDHTIAGKTTPENVPTQPVEQQTRSDRQPRKPMTKRTKILIGLATGIILLLFGTHQFLSSYFDPMKDLQAIDSTVSGNDIDAFINHVNVVESAILDEESYFHYIRDNEWDGAREQYVQILDDQEENPSPLDQTIHSRDGEKLFTVKTEPLVFGLYSTYSLEAIPTKLTVSSSMKDTEITVSDKSETIQAEEPEEFANIYPGTYTISGAAQNDFGSFTYENTMIIHAAAEHNQAIEFATNTFGFNTNMPEATLFVNGNDTELSLNELDQLGPFPEDSDIEMYAEWENSAGTMIQSETVTPEDSSMFGGISFYFDEADLQEETELASAEIENDDAGEMVLDFRDAYEDAVNNKDFNSIEPFLKSGSEVDDELRTYIGDLQDTDYHYDFTSNEILDVEDVDESTVEVTTNELFTFTNHLDDVTDYDREKVYTVIMEDETYKITEITYEETNRDRQ</sequence>
<evidence type="ECO:0000256" key="1">
    <source>
        <dbReference type="SAM" id="MobiDB-lite"/>
    </source>
</evidence>
<protein>
    <submittedName>
        <fullName evidence="5">Membrane protein YvbJ</fullName>
    </submittedName>
</protein>
<dbReference type="InterPro" id="IPR054530">
    <property type="entry name" value="TcaA_4th"/>
</dbReference>
<evidence type="ECO:0000259" key="3">
    <source>
        <dbReference type="Pfam" id="PF22819"/>
    </source>
</evidence>
<reference evidence="5 6" key="1">
    <citation type="submission" date="2021-03" db="EMBL/GenBank/DDBJ databases">
        <title>Genomic Encyclopedia of Type Strains, Phase IV (KMG-IV): sequencing the most valuable type-strain genomes for metagenomic binning, comparative biology and taxonomic classification.</title>
        <authorList>
            <person name="Goeker M."/>
        </authorList>
    </citation>
    <scope>NUCLEOTIDE SEQUENCE [LARGE SCALE GENOMIC DNA]</scope>
    <source>
        <strain evidence="5 6">DSM 25609</strain>
    </source>
</reference>
<proteinExistence type="predicted"/>
<feature type="compositionally biased region" description="Polar residues" evidence="1">
    <location>
        <begin position="38"/>
        <end position="50"/>
    </location>
</feature>
<feature type="transmembrane region" description="Helical" evidence="2">
    <location>
        <begin position="67"/>
        <end position="86"/>
    </location>
</feature>
<evidence type="ECO:0000256" key="2">
    <source>
        <dbReference type="SAM" id="Phobius"/>
    </source>
</evidence>
<keyword evidence="2" id="KW-1133">Transmembrane helix</keyword>
<gene>
    <name evidence="5" type="ORF">J2Z83_003277</name>
</gene>
<name>A0ABS4IJV3_9BACI</name>
<dbReference type="InterPro" id="IPR054528">
    <property type="entry name" value="TcaA_5th"/>
</dbReference>
<keyword evidence="6" id="KW-1185">Reference proteome</keyword>
<feature type="domain" description="TcaA 4th" evidence="4">
    <location>
        <begin position="268"/>
        <end position="329"/>
    </location>
</feature>
<evidence type="ECO:0000259" key="4">
    <source>
        <dbReference type="Pfam" id="PF22820"/>
    </source>
</evidence>
<dbReference type="Pfam" id="PF22819">
    <property type="entry name" value="TcaA_5th"/>
    <property type="match status" value="1"/>
</dbReference>
<feature type="region of interest" description="Disordered" evidence="1">
    <location>
        <begin position="31"/>
        <end position="62"/>
    </location>
</feature>
<dbReference type="RefSeq" id="WP_209464208.1">
    <property type="nucleotide sequence ID" value="NZ_CP110224.1"/>
</dbReference>
<feature type="domain" description="TcaA protein NTF2-like" evidence="3">
    <location>
        <begin position="359"/>
        <end position="470"/>
    </location>
</feature>